<dbReference type="SUPFAM" id="SSF160527">
    <property type="entry name" value="V-type ATPase subunit E-like"/>
    <property type="match status" value="1"/>
</dbReference>
<keyword evidence="3" id="KW-0406">Ion transport</keyword>
<gene>
    <name evidence="5" type="ORF">JonanDRAFT_0147</name>
</gene>
<sequence length="194" mass="21522">MALADIRKKIEGEAAAKAESILAEAQRQADELSRQAEEEIAAVAARYDKSLADETPEIKRRATIVANLDVARLMLGAKRELMDRALDGSLDVLASIDEKQYGSFMEKLLDKAAVTGEEELLVGPEEKVLNAAWLDKYNAARGKKITMSSEHPAIRGGFILRRGKISENCSFETLVRWLRDDLESDLTARLFADE</sequence>
<comment type="similarity">
    <text evidence="1">Belongs to the V-ATPase E subunit family.</text>
</comment>
<evidence type="ECO:0000256" key="1">
    <source>
        <dbReference type="ARBA" id="ARBA00005901"/>
    </source>
</evidence>
<feature type="coiled-coil region" evidence="4">
    <location>
        <begin position="15"/>
        <end position="42"/>
    </location>
</feature>
<evidence type="ECO:0000256" key="4">
    <source>
        <dbReference type="SAM" id="Coils"/>
    </source>
</evidence>
<evidence type="ECO:0000256" key="3">
    <source>
        <dbReference type="ARBA" id="ARBA00023065"/>
    </source>
</evidence>
<accession>H0UMA1</accession>
<dbReference type="Gene3D" id="1.20.5.620">
    <property type="entry name" value="F1F0 ATP synthase subunit B, membrane domain"/>
    <property type="match status" value="1"/>
</dbReference>
<dbReference type="AlphaFoldDB" id="H0UMA1"/>
<dbReference type="EMBL" id="CM001376">
    <property type="protein sequence ID" value="EHM12574.1"/>
    <property type="molecule type" value="Genomic_DNA"/>
</dbReference>
<dbReference type="RefSeq" id="WP_008522025.1">
    <property type="nucleotide sequence ID" value="NZ_CM001376.1"/>
</dbReference>
<organism evidence="5 6">
    <name type="scientific">Jonquetella anthropi DSM 22815</name>
    <dbReference type="NCBI Taxonomy" id="885272"/>
    <lineage>
        <taxon>Bacteria</taxon>
        <taxon>Thermotogati</taxon>
        <taxon>Synergistota</taxon>
        <taxon>Synergistia</taxon>
        <taxon>Synergistales</taxon>
        <taxon>Dethiosulfovibrionaceae</taxon>
        <taxon>Jonquetella</taxon>
    </lineage>
</organism>
<evidence type="ECO:0000256" key="2">
    <source>
        <dbReference type="ARBA" id="ARBA00022448"/>
    </source>
</evidence>
<dbReference type="Pfam" id="PF01991">
    <property type="entry name" value="vATP-synt_E"/>
    <property type="match status" value="1"/>
</dbReference>
<keyword evidence="2" id="KW-0813">Transport</keyword>
<dbReference type="eggNOG" id="COG1390">
    <property type="taxonomic scope" value="Bacteria"/>
</dbReference>
<proteinExistence type="inferred from homology"/>
<dbReference type="GO" id="GO:0033178">
    <property type="term" value="C:proton-transporting two-sector ATPase complex, catalytic domain"/>
    <property type="evidence" value="ECO:0007669"/>
    <property type="project" value="InterPro"/>
</dbReference>
<dbReference type="Proteomes" id="UP000003806">
    <property type="component" value="Chromosome"/>
</dbReference>
<keyword evidence="4" id="KW-0175">Coiled coil</keyword>
<dbReference type="STRING" id="885272.JonanDRAFT_0147"/>
<evidence type="ECO:0000313" key="5">
    <source>
        <dbReference type="EMBL" id="EHM12574.1"/>
    </source>
</evidence>
<dbReference type="HOGENOM" id="CLU_105846_0_0_0"/>
<protein>
    <submittedName>
        <fullName evidence="5">Vacuolar-type H+-ATPase subunit E</fullName>
    </submittedName>
</protein>
<keyword evidence="6" id="KW-1185">Reference proteome</keyword>
<dbReference type="OrthoDB" id="4004at2"/>
<name>H0UMA1_9BACT</name>
<reference evidence="5 6" key="1">
    <citation type="submission" date="2011-11" db="EMBL/GenBank/DDBJ databases">
        <title>The Noncontiguous Finished genome of Jonquetella anthropi DSM 22815.</title>
        <authorList>
            <consortium name="US DOE Joint Genome Institute (JGI-PGF)"/>
            <person name="Lucas S."/>
            <person name="Copeland A."/>
            <person name="Lapidus A."/>
            <person name="Glavina del Rio T."/>
            <person name="Dalin E."/>
            <person name="Tice H."/>
            <person name="Bruce D."/>
            <person name="Goodwin L."/>
            <person name="Pitluck S."/>
            <person name="Peters L."/>
            <person name="Mikhailova N."/>
            <person name="Held B."/>
            <person name="Kyrpides N."/>
            <person name="Mavromatis K."/>
            <person name="Ivanova N."/>
            <person name="Markowitz V."/>
            <person name="Cheng J.-F."/>
            <person name="Hugenholtz P."/>
            <person name="Woyke T."/>
            <person name="Wu D."/>
            <person name="Gronow S."/>
            <person name="Wellnitz S."/>
            <person name="Brambilla E."/>
            <person name="Klenk H.-P."/>
            <person name="Eisen J.A."/>
        </authorList>
    </citation>
    <scope>NUCLEOTIDE SEQUENCE [LARGE SCALE GENOMIC DNA]</scope>
    <source>
        <strain evidence="5 6">DSM 22815</strain>
    </source>
</reference>
<evidence type="ECO:0000313" key="6">
    <source>
        <dbReference type="Proteomes" id="UP000003806"/>
    </source>
</evidence>
<dbReference type="InterPro" id="IPR002842">
    <property type="entry name" value="ATPase_V1_Esu"/>
</dbReference>
<dbReference type="GO" id="GO:0046961">
    <property type="term" value="F:proton-transporting ATPase activity, rotational mechanism"/>
    <property type="evidence" value="ECO:0007669"/>
    <property type="project" value="InterPro"/>
</dbReference>